<dbReference type="SUPFAM" id="SSF103473">
    <property type="entry name" value="MFS general substrate transporter"/>
    <property type="match status" value="1"/>
</dbReference>
<gene>
    <name evidence="7" type="ORF">ACFFH7_31495</name>
</gene>
<dbReference type="PANTHER" id="PTHR23521">
    <property type="entry name" value="TRANSPORTER MFS SUPERFAMILY"/>
    <property type="match status" value="1"/>
</dbReference>
<evidence type="ECO:0000256" key="5">
    <source>
        <dbReference type="SAM" id="Phobius"/>
    </source>
</evidence>
<feature type="transmembrane region" description="Helical" evidence="5">
    <location>
        <begin position="365"/>
        <end position="384"/>
    </location>
</feature>
<feature type="transmembrane region" description="Helical" evidence="5">
    <location>
        <begin position="274"/>
        <end position="293"/>
    </location>
</feature>
<dbReference type="PROSITE" id="PS50850">
    <property type="entry name" value="MFS"/>
    <property type="match status" value="1"/>
</dbReference>
<feature type="transmembrane region" description="Helical" evidence="5">
    <location>
        <begin position="241"/>
        <end position="267"/>
    </location>
</feature>
<accession>A0ABV6N0S9</accession>
<keyword evidence="3 5" id="KW-1133">Transmembrane helix</keyword>
<dbReference type="InterPro" id="IPR036259">
    <property type="entry name" value="MFS_trans_sf"/>
</dbReference>
<dbReference type="Proteomes" id="UP001589810">
    <property type="component" value="Unassembled WGS sequence"/>
</dbReference>
<dbReference type="RefSeq" id="WP_273943376.1">
    <property type="nucleotide sequence ID" value="NZ_CP097263.1"/>
</dbReference>
<reference evidence="7 8" key="1">
    <citation type="submission" date="2024-09" db="EMBL/GenBank/DDBJ databases">
        <authorList>
            <person name="Sun Q."/>
            <person name="Mori K."/>
        </authorList>
    </citation>
    <scope>NUCLEOTIDE SEQUENCE [LARGE SCALE GENOMIC DNA]</scope>
    <source>
        <strain evidence="7 8">TBRC 1432</strain>
    </source>
</reference>
<organism evidence="7 8">
    <name type="scientific">Kutzneria chonburiensis</name>
    <dbReference type="NCBI Taxonomy" id="1483604"/>
    <lineage>
        <taxon>Bacteria</taxon>
        <taxon>Bacillati</taxon>
        <taxon>Actinomycetota</taxon>
        <taxon>Actinomycetes</taxon>
        <taxon>Pseudonocardiales</taxon>
        <taxon>Pseudonocardiaceae</taxon>
        <taxon>Kutzneria</taxon>
    </lineage>
</organism>
<evidence type="ECO:0000256" key="2">
    <source>
        <dbReference type="ARBA" id="ARBA00022692"/>
    </source>
</evidence>
<evidence type="ECO:0000256" key="3">
    <source>
        <dbReference type="ARBA" id="ARBA00022989"/>
    </source>
</evidence>
<feature type="transmembrane region" description="Helical" evidence="5">
    <location>
        <begin position="331"/>
        <end position="353"/>
    </location>
</feature>
<name>A0ABV6N0S9_9PSEU</name>
<feature type="domain" description="Major facilitator superfamily (MFS) profile" evidence="6">
    <location>
        <begin position="1"/>
        <end position="390"/>
    </location>
</feature>
<dbReference type="InterPro" id="IPR020846">
    <property type="entry name" value="MFS_dom"/>
</dbReference>
<evidence type="ECO:0000313" key="7">
    <source>
        <dbReference type="EMBL" id="MFC0546077.1"/>
    </source>
</evidence>
<evidence type="ECO:0000313" key="8">
    <source>
        <dbReference type="Proteomes" id="UP001589810"/>
    </source>
</evidence>
<proteinExistence type="predicted"/>
<dbReference type="Gene3D" id="1.20.1250.20">
    <property type="entry name" value="MFS general substrate transporter like domains"/>
    <property type="match status" value="1"/>
</dbReference>
<evidence type="ECO:0000256" key="4">
    <source>
        <dbReference type="ARBA" id="ARBA00023136"/>
    </source>
</evidence>
<keyword evidence="4 5" id="KW-0472">Membrane</keyword>
<feature type="transmembrane region" description="Helical" evidence="5">
    <location>
        <begin position="132"/>
        <end position="152"/>
    </location>
</feature>
<feature type="transmembrane region" description="Helical" evidence="5">
    <location>
        <begin position="102"/>
        <end position="120"/>
    </location>
</feature>
<comment type="caution">
    <text evidence="7">The sequence shown here is derived from an EMBL/GenBank/DDBJ whole genome shotgun (WGS) entry which is preliminary data.</text>
</comment>
<feature type="transmembrane region" description="Helical" evidence="5">
    <location>
        <begin position="210"/>
        <end position="229"/>
    </location>
</feature>
<dbReference type="EMBL" id="JBHLUD010000011">
    <property type="protein sequence ID" value="MFC0546077.1"/>
    <property type="molecule type" value="Genomic_DNA"/>
</dbReference>
<dbReference type="InterPro" id="IPR011701">
    <property type="entry name" value="MFS"/>
</dbReference>
<evidence type="ECO:0000256" key="1">
    <source>
        <dbReference type="ARBA" id="ARBA00004651"/>
    </source>
</evidence>
<comment type="subcellular location">
    <subcellularLocation>
        <location evidence="1">Cell membrane</location>
        <topology evidence="1">Multi-pass membrane protein</topology>
    </subcellularLocation>
</comment>
<feature type="transmembrane region" description="Helical" evidence="5">
    <location>
        <begin position="299"/>
        <end position="319"/>
    </location>
</feature>
<dbReference type="Pfam" id="PF07690">
    <property type="entry name" value="MFS_1"/>
    <property type="match status" value="1"/>
</dbReference>
<feature type="transmembrane region" description="Helical" evidence="5">
    <location>
        <begin position="158"/>
        <end position="182"/>
    </location>
</feature>
<protein>
    <submittedName>
        <fullName evidence="7">Nitrate/nitrite transporter</fullName>
    </submittedName>
</protein>
<keyword evidence="2 5" id="KW-0812">Transmembrane</keyword>
<keyword evidence="8" id="KW-1185">Reference proteome</keyword>
<evidence type="ECO:0000259" key="6">
    <source>
        <dbReference type="PROSITE" id="PS50850"/>
    </source>
</evidence>
<dbReference type="PANTHER" id="PTHR23521:SF3">
    <property type="entry name" value="MFS TRANSPORTER"/>
    <property type="match status" value="1"/>
</dbReference>
<feature type="transmembrane region" description="Helical" evidence="5">
    <location>
        <begin position="75"/>
        <end position="96"/>
    </location>
</feature>
<feature type="transmembrane region" description="Helical" evidence="5">
    <location>
        <begin position="44"/>
        <end position="68"/>
    </location>
</feature>
<sequence length="390" mass="40469">MVHTPRFQLALVALVQVLVLALWFSASAVAPALRTDFTLTGTQSVWLTATVQVGFAIGAVGSALANLADRIRPNVLIALSAVLGAAATAALALAAHDTWTVLALRLLTGVCLAGVYPPGMKIVVSWLPNARGLALGLVVGALSVGSAAPQLINGLTTLPWRGVLLAAAVLALAGAALSLAFMRSGPAMRPTRVPDPRYVLTMFADRKQRLVNLGYFGHMWELYALWSWLPTYLAASSAVQGRAGIGVAAFLIAGGCGLVGCLAAGYWADRHGRAYVAMLAMLFSAASGLLSVAVFDVPWLFLIVLAVWGATVIADSAQFSAALTEVADQRYVGTALTAQTAIGFLVSVVTIQALPVLADLVGWRLAVPLLAIGPLLGAAAMARLRSLVRA</sequence>